<sequence length="31" mass="3598">MHGAEFFTSTYHYLILITCNFCCTDTYLTST</sequence>
<reference evidence="1" key="1">
    <citation type="journal article" date="2021" name="Proc. Natl. Acad. Sci. U.S.A.">
        <title>A Catalog of Tens of Thousands of Viruses from Human Metagenomes Reveals Hidden Associations with Chronic Diseases.</title>
        <authorList>
            <person name="Tisza M.J."/>
            <person name="Buck C.B."/>
        </authorList>
    </citation>
    <scope>NUCLEOTIDE SEQUENCE</scope>
    <source>
        <strain evidence="1">CtZgq1</strain>
    </source>
</reference>
<evidence type="ECO:0000313" key="1">
    <source>
        <dbReference type="EMBL" id="DAD74660.1"/>
    </source>
</evidence>
<organism evidence="1">
    <name type="scientific">Myoviridae sp. ctZgq1</name>
    <dbReference type="NCBI Taxonomy" id="2826666"/>
    <lineage>
        <taxon>Viruses</taxon>
        <taxon>Duplodnaviria</taxon>
        <taxon>Heunggongvirae</taxon>
        <taxon>Uroviricota</taxon>
        <taxon>Caudoviricetes</taxon>
    </lineage>
</organism>
<protein>
    <submittedName>
        <fullName evidence="1">Uncharacterized protein</fullName>
    </submittedName>
</protein>
<proteinExistence type="predicted"/>
<dbReference type="EMBL" id="BK014762">
    <property type="protein sequence ID" value="DAD74660.1"/>
    <property type="molecule type" value="Genomic_DNA"/>
</dbReference>
<accession>A0A8S5LXG6</accession>
<name>A0A8S5LXG6_9CAUD</name>